<dbReference type="PANTHER" id="PTHR43364">
    <property type="entry name" value="NADH-SPECIFIC METHYLGLYOXAL REDUCTASE-RELATED"/>
    <property type="match status" value="1"/>
</dbReference>
<evidence type="ECO:0000313" key="4">
    <source>
        <dbReference type="Proteomes" id="UP000002489"/>
    </source>
</evidence>
<feature type="domain" description="NADP-dependent oxidoreductase" evidence="2">
    <location>
        <begin position="56"/>
        <end position="203"/>
    </location>
</feature>
<protein>
    <recommendedName>
        <fullName evidence="2">NADP-dependent oxidoreductase domain-containing protein</fullName>
    </recommendedName>
</protein>
<evidence type="ECO:0000313" key="3">
    <source>
        <dbReference type="EnsemblFungi" id="FOXG_17649P0"/>
    </source>
</evidence>
<dbReference type="InterPro" id="IPR050523">
    <property type="entry name" value="AKR_Detox_Biosynth"/>
</dbReference>
<feature type="domain" description="NADP-dependent oxidoreductase" evidence="2">
    <location>
        <begin position="211"/>
        <end position="293"/>
    </location>
</feature>
<evidence type="ECO:0000259" key="2">
    <source>
        <dbReference type="Pfam" id="PF00248"/>
    </source>
</evidence>
<name>A0A0C4DJJ8_FUSOF</name>
<dbReference type="SUPFAM" id="SSF51430">
    <property type="entry name" value="NAD(P)-linked oxidoreductase"/>
    <property type="match status" value="1"/>
</dbReference>
<dbReference type="Proteomes" id="UP000002489">
    <property type="component" value="Unassembled WGS sequence"/>
</dbReference>
<dbReference type="EnsemblFungi" id="FOXG_17649T0">
    <property type="protein sequence ID" value="FOXG_17649P0"/>
    <property type="gene ID" value="FOXG_17649"/>
</dbReference>
<dbReference type="STRING" id="426428.A0A0C4DJJ8"/>
<dbReference type="InterPro" id="IPR023210">
    <property type="entry name" value="NADP_OxRdtase_dom"/>
</dbReference>
<sequence length="297" mass="33943">MSRDDIYVVTRHQDFRRHRSPAVFTLYCFKQLSEESKPQRQSPVITMAAQKIQYVKVILGTMGFGSDKWQQWITDEEASLPILEHAYKNGINTWDTADIYSHGMSERIIAKAIKQYNIPRNKLVLLSKCYNGINEEDSSIPVATFTNDGEMVNQVGLSRKHVFDAVEKSVGRPGTYIDVLQIHRLDRETPREEIMRVLNDVVEKDGLDHQIPYCQDTGVGIIPWSPIACGALTRPWSDRSSHRSQTDKFLDNIIHSREDKIDQEIISRVEEIAKKNNVSMACIAIAWVIKQGVCLII</sequence>
<dbReference type="Pfam" id="PF00248">
    <property type="entry name" value="Aldo_ket_red"/>
    <property type="match status" value="2"/>
</dbReference>
<proteinExistence type="predicted"/>
<keyword evidence="1" id="KW-0560">Oxidoreductase</keyword>
<dbReference type="AlphaFoldDB" id="A0A0C4DJJ8"/>
<dbReference type="PANTHER" id="PTHR43364:SF15">
    <property type="entry name" value="ARYL-ALCOHOL DEHYDROGENASE AAD16-RELATED"/>
    <property type="match status" value="1"/>
</dbReference>
<dbReference type="GO" id="GO:0016491">
    <property type="term" value="F:oxidoreductase activity"/>
    <property type="evidence" value="ECO:0007669"/>
    <property type="project" value="UniProtKB-KW"/>
</dbReference>
<dbReference type="Gene3D" id="3.20.20.100">
    <property type="entry name" value="NADP-dependent oxidoreductase domain"/>
    <property type="match status" value="2"/>
</dbReference>
<dbReference type="InterPro" id="IPR036812">
    <property type="entry name" value="NAD(P)_OxRdtase_dom_sf"/>
</dbReference>
<reference evidence="3" key="2">
    <citation type="submission" date="2025-08" db="UniProtKB">
        <authorList>
            <consortium name="EnsemblFungi"/>
        </authorList>
    </citation>
    <scope>IDENTIFICATION</scope>
    <source>
        <strain evidence="3">4287 / CBS 123668 / FGSC 9935 / NRRL 34936</strain>
    </source>
</reference>
<evidence type="ECO:0000256" key="1">
    <source>
        <dbReference type="ARBA" id="ARBA00023002"/>
    </source>
</evidence>
<organism evidence="3 4">
    <name type="scientific">Fusarium oxysporum (strain Fo5176)</name>
    <name type="common">Fusarium vascular wilt</name>
    <dbReference type="NCBI Taxonomy" id="660025"/>
    <lineage>
        <taxon>Eukaryota</taxon>
        <taxon>Fungi</taxon>
        <taxon>Dikarya</taxon>
        <taxon>Ascomycota</taxon>
        <taxon>Pezizomycotina</taxon>
        <taxon>Sordariomycetes</taxon>
        <taxon>Hypocreomycetidae</taxon>
        <taxon>Hypocreales</taxon>
        <taxon>Nectriaceae</taxon>
        <taxon>Fusarium</taxon>
        <taxon>Fusarium oxysporum species complex</taxon>
    </lineage>
</organism>
<reference evidence="4" key="1">
    <citation type="journal article" date="2012" name="Mol. Plant Microbe Interact.">
        <title>A highly conserved effector in Fusarium oxysporum is required for full virulence on Arabidopsis.</title>
        <authorList>
            <person name="Thatcher L.F."/>
            <person name="Gardiner D.M."/>
            <person name="Kazan K."/>
            <person name="Manners J."/>
        </authorList>
    </citation>
    <scope>NUCLEOTIDE SEQUENCE [LARGE SCALE GENOMIC DNA]</scope>
    <source>
        <strain evidence="4">Fo5176</strain>
    </source>
</reference>
<accession>A0A0C4DJJ8</accession>